<evidence type="ECO:0000313" key="2">
    <source>
        <dbReference type="EMBL" id="KAH0552901.1"/>
    </source>
</evidence>
<dbReference type="Proteomes" id="UP000750711">
    <property type="component" value="Unassembled WGS sequence"/>
</dbReference>
<reference evidence="2" key="1">
    <citation type="submission" date="2021-03" db="EMBL/GenBank/DDBJ databases">
        <title>Comparative genomics and phylogenomic investigation of the class Geoglossomycetes provide insights into ecological specialization and systematics.</title>
        <authorList>
            <person name="Melie T."/>
            <person name="Pirro S."/>
            <person name="Miller A.N."/>
            <person name="Quandt A."/>
        </authorList>
    </citation>
    <scope>NUCLEOTIDE SEQUENCE</scope>
    <source>
        <strain evidence="2">CAQ_001_2017</strain>
    </source>
</reference>
<feature type="non-terminal residue" evidence="2">
    <location>
        <position position="247"/>
    </location>
</feature>
<evidence type="ECO:0000256" key="1">
    <source>
        <dbReference type="SAM" id="MobiDB-lite"/>
    </source>
</evidence>
<dbReference type="AlphaFoldDB" id="A0A9P8IGJ2"/>
<feature type="compositionally biased region" description="Acidic residues" evidence="1">
    <location>
        <begin position="238"/>
        <end position="247"/>
    </location>
</feature>
<evidence type="ECO:0000313" key="3">
    <source>
        <dbReference type="Proteomes" id="UP000750711"/>
    </source>
</evidence>
<dbReference type="EMBL" id="JAGHQM010001716">
    <property type="protein sequence ID" value="KAH0552901.1"/>
    <property type="molecule type" value="Genomic_DNA"/>
</dbReference>
<proteinExistence type="predicted"/>
<feature type="region of interest" description="Disordered" evidence="1">
    <location>
        <begin position="164"/>
        <end position="183"/>
    </location>
</feature>
<comment type="caution">
    <text evidence="2">The sequence shown here is derived from an EMBL/GenBank/DDBJ whole genome shotgun (WGS) entry which is preliminary data.</text>
</comment>
<keyword evidence="3" id="KW-1185">Reference proteome</keyword>
<gene>
    <name evidence="2" type="ORF">GP486_006900</name>
</gene>
<sequence>MSIIHNTDTTTSTMMGLREVGVALHESLSRYNCCAADSRVLQLIQSLLDIEHSDTQPFRSLLYDWLNEDELSFARLARRFEEKIHGPRVSTLHADEVADYDHTIAGSLPLANPVNKPSSNIAEDGDITVGSSPLAKPVSVPYIDPGPSKPQCSLDVLHTENDLARPDENGTDGAVLSTSVEPTEAPSPPYLIAYLPTYHRSRIWQDTPTSTAIVDKSGEEEPMSHIVAPEPGSAAVDESGDEESASQ</sequence>
<protein>
    <submittedName>
        <fullName evidence="2">Uncharacterized protein</fullName>
    </submittedName>
</protein>
<organism evidence="2 3">
    <name type="scientific">Trichoglossum hirsutum</name>
    <dbReference type="NCBI Taxonomy" id="265104"/>
    <lineage>
        <taxon>Eukaryota</taxon>
        <taxon>Fungi</taxon>
        <taxon>Dikarya</taxon>
        <taxon>Ascomycota</taxon>
        <taxon>Pezizomycotina</taxon>
        <taxon>Geoglossomycetes</taxon>
        <taxon>Geoglossales</taxon>
        <taxon>Geoglossaceae</taxon>
        <taxon>Trichoglossum</taxon>
    </lineage>
</organism>
<feature type="region of interest" description="Disordered" evidence="1">
    <location>
        <begin position="217"/>
        <end position="247"/>
    </location>
</feature>
<name>A0A9P8IGJ2_9PEZI</name>
<accession>A0A9P8IGJ2</accession>